<reference evidence="4" key="1">
    <citation type="submission" date="2022-04" db="EMBL/GenBank/DDBJ databases">
        <title>Halocatena sp. nov., isolated from a salt lake.</title>
        <authorList>
            <person name="Cui H.-L."/>
        </authorList>
    </citation>
    <scope>NUCLEOTIDE SEQUENCE</scope>
    <source>
        <strain evidence="4">AD-1</strain>
    </source>
</reference>
<dbReference type="RefSeq" id="WP_247994011.1">
    <property type="nucleotide sequence ID" value="NZ_CP096019.1"/>
</dbReference>
<keyword evidence="5" id="KW-1185">Reference proteome</keyword>
<dbReference type="Proteomes" id="UP000831768">
    <property type="component" value="Chromosome"/>
</dbReference>
<dbReference type="KEGG" id="haad:MW046_02585"/>
<feature type="domain" description="DUF7344" evidence="3">
    <location>
        <begin position="44"/>
        <end position="123"/>
    </location>
</feature>
<name>A0A8U0A2R7_9EURY</name>
<evidence type="ECO:0000259" key="3">
    <source>
        <dbReference type="Pfam" id="PF24035"/>
    </source>
</evidence>
<dbReference type="InterPro" id="IPR036388">
    <property type="entry name" value="WH-like_DNA-bd_sf"/>
</dbReference>
<dbReference type="EMBL" id="CP096019">
    <property type="protein sequence ID" value="UPM43344.1"/>
    <property type="molecule type" value="Genomic_DNA"/>
</dbReference>
<feature type="compositionally biased region" description="Basic and acidic residues" evidence="1">
    <location>
        <begin position="21"/>
        <end position="39"/>
    </location>
</feature>
<protein>
    <recommendedName>
        <fullName evidence="3">DUF7344 domain-containing protein</fullName>
    </recommendedName>
</protein>
<feature type="compositionally biased region" description="Low complexity" evidence="1">
    <location>
        <begin position="142"/>
        <end position="157"/>
    </location>
</feature>
<dbReference type="Pfam" id="PF24035">
    <property type="entry name" value="DUF7344"/>
    <property type="match status" value="1"/>
</dbReference>
<evidence type="ECO:0000256" key="1">
    <source>
        <dbReference type="SAM" id="MobiDB-lite"/>
    </source>
</evidence>
<feature type="transmembrane region" description="Helical" evidence="2">
    <location>
        <begin position="207"/>
        <end position="226"/>
    </location>
</feature>
<dbReference type="GeneID" id="71926898"/>
<sequence length="233" mass="25538">MSTMNAVVNTDTGVDTNPEPRAGEDSRSTESDERSSELSKDELFHLLQNQRRRQVLEFLQDTDGEINMRDVAEQVAAWENDTTIDALDSNERQRVYIALYQSHLPKLDDAGVLTYNQQRGIVSRTDLADQLDAYLNIEPSAPDTGSSTNPSNPSDPSSTHERKTEANDPETTVRSTRFLQYYGVATVGSVLSIAASMADVITLSQGVLAALVTALFVTVTVGIAAFQRDLLPN</sequence>
<feature type="region of interest" description="Disordered" evidence="1">
    <location>
        <begin position="137"/>
        <end position="172"/>
    </location>
</feature>
<organism evidence="4 5">
    <name type="scientific">Halocatena salina</name>
    <dbReference type="NCBI Taxonomy" id="2934340"/>
    <lineage>
        <taxon>Archaea</taxon>
        <taxon>Methanobacteriati</taxon>
        <taxon>Methanobacteriota</taxon>
        <taxon>Stenosarchaea group</taxon>
        <taxon>Halobacteria</taxon>
        <taxon>Halobacteriales</taxon>
        <taxon>Natronomonadaceae</taxon>
        <taxon>Halocatena</taxon>
    </lineage>
</organism>
<gene>
    <name evidence="4" type="ORF">MW046_02585</name>
</gene>
<evidence type="ECO:0000313" key="4">
    <source>
        <dbReference type="EMBL" id="UPM43344.1"/>
    </source>
</evidence>
<dbReference type="InterPro" id="IPR055768">
    <property type="entry name" value="DUF7344"/>
</dbReference>
<keyword evidence="2" id="KW-0472">Membrane</keyword>
<dbReference type="Gene3D" id="1.10.10.10">
    <property type="entry name" value="Winged helix-like DNA-binding domain superfamily/Winged helix DNA-binding domain"/>
    <property type="match status" value="1"/>
</dbReference>
<keyword evidence="2" id="KW-0812">Transmembrane</keyword>
<feature type="transmembrane region" description="Helical" evidence="2">
    <location>
        <begin position="181"/>
        <end position="201"/>
    </location>
</feature>
<proteinExistence type="predicted"/>
<feature type="compositionally biased region" description="Polar residues" evidence="1">
    <location>
        <begin position="1"/>
        <end position="15"/>
    </location>
</feature>
<keyword evidence="2" id="KW-1133">Transmembrane helix</keyword>
<dbReference type="AlphaFoldDB" id="A0A8U0A2R7"/>
<feature type="region of interest" description="Disordered" evidence="1">
    <location>
        <begin position="1"/>
        <end position="39"/>
    </location>
</feature>
<evidence type="ECO:0000256" key="2">
    <source>
        <dbReference type="SAM" id="Phobius"/>
    </source>
</evidence>
<accession>A0A8U0A2R7</accession>
<evidence type="ECO:0000313" key="5">
    <source>
        <dbReference type="Proteomes" id="UP000831768"/>
    </source>
</evidence>